<evidence type="ECO:0000256" key="2">
    <source>
        <dbReference type="ARBA" id="ARBA00022475"/>
    </source>
</evidence>
<organism evidence="7 8">
    <name type="scientific">Streptacidiphilus cavernicola</name>
    <dbReference type="NCBI Taxonomy" id="3342716"/>
    <lineage>
        <taxon>Bacteria</taxon>
        <taxon>Bacillati</taxon>
        <taxon>Actinomycetota</taxon>
        <taxon>Actinomycetes</taxon>
        <taxon>Kitasatosporales</taxon>
        <taxon>Streptomycetaceae</taxon>
        <taxon>Streptacidiphilus</taxon>
    </lineage>
</organism>
<dbReference type="InterPro" id="IPR007208">
    <property type="entry name" value="MrpF/PhaF-like"/>
</dbReference>
<reference evidence="7 8" key="1">
    <citation type="submission" date="2024-09" db="EMBL/GenBank/DDBJ databases">
        <authorList>
            <person name="Lee S.D."/>
        </authorList>
    </citation>
    <scope>NUCLEOTIDE SEQUENCE [LARGE SCALE GENOMIC DNA]</scope>
    <source>
        <strain evidence="7 8">N8-3</strain>
    </source>
</reference>
<dbReference type="RefSeq" id="WP_380532274.1">
    <property type="nucleotide sequence ID" value="NZ_JBHFAB010000002.1"/>
</dbReference>
<dbReference type="EMBL" id="JBHFAB010000002">
    <property type="protein sequence ID" value="MFC1415856.1"/>
    <property type="molecule type" value="Genomic_DNA"/>
</dbReference>
<protein>
    <submittedName>
        <fullName evidence="7">Monovalent cation/H+ antiporter complex subunit F</fullName>
    </submittedName>
</protein>
<keyword evidence="3 6" id="KW-0812">Transmembrane</keyword>
<keyword evidence="8" id="KW-1185">Reference proteome</keyword>
<evidence type="ECO:0000313" key="8">
    <source>
        <dbReference type="Proteomes" id="UP001592531"/>
    </source>
</evidence>
<comment type="subcellular location">
    <subcellularLocation>
        <location evidence="1">Cell membrane</location>
        <topology evidence="1">Multi-pass membrane protein</topology>
    </subcellularLocation>
</comment>
<evidence type="ECO:0000256" key="5">
    <source>
        <dbReference type="ARBA" id="ARBA00023136"/>
    </source>
</evidence>
<accession>A0ABV6VQ49</accession>
<evidence type="ECO:0000256" key="4">
    <source>
        <dbReference type="ARBA" id="ARBA00022989"/>
    </source>
</evidence>
<dbReference type="Proteomes" id="UP001592531">
    <property type="component" value="Unassembled WGS sequence"/>
</dbReference>
<evidence type="ECO:0000256" key="1">
    <source>
        <dbReference type="ARBA" id="ARBA00004651"/>
    </source>
</evidence>
<comment type="caution">
    <text evidence="7">The sequence shown here is derived from an EMBL/GenBank/DDBJ whole genome shotgun (WGS) entry which is preliminary data.</text>
</comment>
<keyword evidence="5 6" id="KW-0472">Membrane</keyword>
<name>A0ABV6VQ49_9ACTN</name>
<dbReference type="Pfam" id="PF04066">
    <property type="entry name" value="MrpF_PhaF"/>
    <property type="match status" value="1"/>
</dbReference>
<proteinExistence type="predicted"/>
<keyword evidence="2" id="KW-1003">Cell membrane</keyword>
<gene>
    <name evidence="7" type="ORF">ACEZDE_04240</name>
</gene>
<sequence>MNAWLVAAAVLLAGGLGPGVWVACRGPVVHRLAGATLASVLTCVLFLLLAQGFGRSSSYTDLALVLAVLGPVGTLVFTRLLAPEPEEG</sequence>
<feature type="transmembrane region" description="Helical" evidence="6">
    <location>
        <begin position="62"/>
        <end position="82"/>
    </location>
</feature>
<evidence type="ECO:0000313" key="7">
    <source>
        <dbReference type="EMBL" id="MFC1415856.1"/>
    </source>
</evidence>
<feature type="transmembrane region" description="Helical" evidence="6">
    <location>
        <begin position="32"/>
        <end position="50"/>
    </location>
</feature>
<keyword evidence="4 6" id="KW-1133">Transmembrane helix</keyword>
<evidence type="ECO:0000256" key="6">
    <source>
        <dbReference type="SAM" id="Phobius"/>
    </source>
</evidence>
<evidence type="ECO:0000256" key="3">
    <source>
        <dbReference type="ARBA" id="ARBA00022692"/>
    </source>
</evidence>